<gene>
    <name evidence="4" type="ORF">AQUCO_00500301v1</name>
</gene>
<accession>A0A2G5ERA8</accession>
<sequence length="603" mass="67991">HRCFVFHGFNLILLEQKNTQIKSSQFSIPNSQFPNPIHPFLFPTNKFSIFDEIDQLEIMELESQDVVVNNDPSSPSSATIATTNSNEINDDDDVDEKNKIKNESLPIPIPLESTTTTTTMKGKGLKKWRRIQRRDFTKDEEEVESGSSSSIDPNRILKRDLRSDNSEDPSSNKSSTAATIISPIKFRSHAHRSTTSNNTSNRVAASSSSVKNNAFGSYSSSSQRPNRIESTKKLRGSTSRIDKDASHSSVESDLRSSAANVFFTENISNGRHINYDVDNSSEAQASDQQSNDFVQTNYFKDNGEEEVSQDDDDDAGEASWEAKEEQSENQRRSTSQDLLAESILSLQAVHEALEKEIQHFGEIGKEPILLSDDSADHFLPKRAFHSVISEIPETKSSEQAPFEEIEKNGSLPLEAELIKIQSKVHLLERKLEDATIILDVKESRVVELEGILNERELSKEEQGSSLQSLQEKCKELETELDDLFKQKIEVEVECLAMRKTSQKLKVVSEDQVALYEEQKSLISEQNKLLHKFRDTESKIATKKEEVENLASFGESLDTVEVLKMHSRIRKHTFCFSVQLLLLCLVFGMLFLQSWPGSTGYVPT</sequence>
<protein>
    <submittedName>
        <fullName evidence="4">Uncharacterized protein</fullName>
    </submittedName>
</protein>
<evidence type="ECO:0000256" key="3">
    <source>
        <dbReference type="SAM" id="Phobius"/>
    </source>
</evidence>
<feature type="region of interest" description="Disordered" evidence="2">
    <location>
        <begin position="69"/>
        <end position="255"/>
    </location>
</feature>
<dbReference type="Proteomes" id="UP000230069">
    <property type="component" value="Unassembled WGS sequence"/>
</dbReference>
<dbReference type="OrthoDB" id="680851at2759"/>
<feature type="non-terminal residue" evidence="4">
    <location>
        <position position="1"/>
    </location>
</feature>
<feature type="compositionally biased region" description="Basic residues" evidence="2">
    <location>
        <begin position="123"/>
        <end position="132"/>
    </location>
</feature>
<feature type="compositionally biased region" description="Basic and acidic residues" evidence="2">
    <location>
        <begin position="155"/>
        <end position="165"/>
    </location>
</feature>
<dbReference type="PANTHER" id="PTHR34562">
    <property type="entry name" value="WPP DOMAIN-INTERACTING PROTEIN 2"/>
    <property type="match status" value="1"/>
</dbReference>
<feature type="compositionally biased region" description="Basic and acidic residues" evidence="2">
    <location>
        <begin position="320"/>
        <end position="331"/>
    </location>
</feature>
<feature type="transmembrane region" description="Helical" evidence="3">
    <location>
        <begin position="573"/>
        <end position="594"/>
    </location>
</feature>
<name>A0A2G5ERA8_AQUCA</name>
<feature type="compositionally biased region" description="Acidic residues" evidence="2">
    <location>
        <begin position="303"/>
        <end position="316"/>
    </location>
</feature>
<organism evidence="4 5">
    <name type="scientific">Aquilegia coerulea</name>
    <name type="common">Rocky mountain columbine</name>
    <dbReference type="NCBI Taxonomy" id="218851"/>
    <lineage>
        <taxon>Eukaryota</taxon>
        <taxon>Viridiplantae</taxon>
        <taxon>Streptophyta</taxon>
        <taxon>Embryophyta</taxon>
        <taxon>Tracheophyta</taxon>
        <taxon>Spermatophyta</taxon>
        <taxon>Magnoliopsida</taxon>
        <taxon>Ranunculales</taxon>
        <taxon>Ranunculaceae</taxon>
        <taxon>Thalictroideae</taxon>
        <taxon>Aquilegia</taxon>
    </lineage>
</organism>
<feature type="compositionally biased region" description="Low complexity" evidence="2">
    <location>
        <begin position="193"/>
        <end position="210"/>
    </location>
</feature>
<dbReference type="EMBL" id="KZ305022">
    <property type="protein sequence ID" value="PIA58271.1"/>
    <property type="molecule type" value="Genomic_DNA"/>
</dbReference>
<keyword evidence="3" id="KW-0472">Membrane</keyword>
<feature type="compositionally biased region" description="Polar residues" evidence="2">
    <location>
        <begin position="211"/>
        <end position="225"/>
    </location>
</feature>
<feature type="compositionally biased region" description="Polar residues" evidence="2">
    <location>
        <begin position="168"/>
        <end position="179"/>
    </location>
</feature>
<keyword evidence="3" id="KW-0812">Transmembrane</keyword>
<keyword evidence="5" id="KW-1185">Reference proteome</keyword>
<feature type="region of interest" description="Disordered" evidence="2">
    <location>
        <begin position="303"/>
        <end position="336"/>
    </location>
</feature>
<evidence type="ECO:0000313" key="4">
    <source>
        <dbReference type="EMBL" id="PIA58271.1"/>
    </source>
</evidence>
<evidence type="ECO:0000256" key="1">
    <source>
        <dbReference type="SAM" id="Coils"/>
    </source>
</evidence>
<proteinExistence type="predicted"/>
<reference evidence="4 5" key="1">
    <citation type="submission" date="2017-09" db="EMBL/GenBank/DDBJ databases">
        <title>WGS assembly of Aquilegia coerulea Goldsmith.</title>
        <authorList>
            <person name="Hodges S."/>
            <person name="Kramer E."/>
            <person name="Nordborg M."/>
            <person name="Tomkins J."/>
            <person name="Borevitz J."/>
            <person name="Derieg N."/>
            <person name="Yan J."/>
            <person name="Mihaltcheva S."/>
            <person name="Hayes R.D."/>
            <person name="Rokhsar D."/>
        </authorList>
    </citation>
    <scope>NUCLEOTIDE SEQUENCE [LARGE SCALE GENOMIC DNA]</scope>
    <source>
        <strain evidence="5">cv. Goldsmith</strain>
    </source>
</reference>
<dbReference type="InterPro" id="IPR044696">
    <property type="entry name" value="WIP1/2/3"/>
</dbReference>
<keyword evidence="1" id="KW-0175">Coiled coil</keyword>
<evidence type="ECO:0000256" key="2">
    <source>
        <dbReference type="SAM" id="MobiDB-lite"/>
    </source>
</evidence>
<feature type="compositionally biased region" description="Basic and acidic residues" evidence="2">
    <location>
        <begin position="240"/>
        <end position="254"/>
    </location>
</feature>
<feature type="coiled-coil region" evidence="1">
    <location>
        <begin position="459"/>
        <end position="493"/>
    </location>
</feature>
<dbReference type="AlphaFoldDB" id="A0A2G5ERA8"/>
<evidence type="ECO:0000313" key="5">
    <source>
        <dbReference type="Proteomes" id="UP000230069"/>
    </source>
</evidence>
<feature type="compositionally biased region" description="Low complexity" evidence="2">
    <location>
        <begin position="69"/>
        <end position="86"/>
    </location>
</feature>
<keyword evidence="3" id="KW-1133">Transmembrane helix</keyword>
<dbReference type="PANTHER" id="PTHR34562:SF8">
    <property type="entry name" value="WPP DOMAIN-INTERACTING PROTEIN 1"/>
    <property type="match status" value="1"/>
</dbReference>